<dbReference type="Proteomes" id="UP000500870">
    <property type="component" value="Chromosome 1"/>
</dbReference>
<evidence type="ECO:0000313" key="1">
    <source>
        <dbReference type="EMBL" id="QIX22642.1"/>
    </source>
</evidence>
<gene>
    <name evidence="1" type="ORF">FOB41_16580</name>
</gene>
<dbReference type="RefSeq" id="WP_177319292.1">
    <property type="nucleotide sequence ID" value="NZ_CP050898.1"/>
</dbReference>
<organism evidence="1 2">
    <name type="scientific">Agrobacterium pusense</name>
    <dbReference type="NCBI Taxonomy" id="648995"/>
    <lineage>
        <taxon>Bacteria</taxon>
        <taxon>Pseudomonadati</taxon>
        <taxon>Pseudomonadota</taxon>
        <taxon>Alphaproteobacteria</taxon>
        <taxon>Hyphomicrobiales</taxon>
        <taxon>Rhizobiaceae</taxon>
        <taxon>Rhizobium/Agrobacterium group</taxon>
        <taxon>Agrobacterium</taxon>
    </lineage>
</organism>
<name>A0A6H0ZP72_9HYPH</name>
<sequence length="159" mass="18519">MKTWEDLKAKYPRLIPPHFGFQCEIGWIGILDAYFEVIDREMPQDAVYEIRQIKEKLGSLRIYDSSYGETLSSVKAVTDAHRLAETRSLHTCEYCGRRGRFRRRRGYLTVTCDDHAFQNGALAIPEEPEPREYRQTPDGWVVYDPDADAFVETEPPEWA</sequence>
<reference evidence="1 2" key="1">
    <citation type="submission" date="2020-04" db="EMBL/GenBank/DDBJ databases">
        <title>FDA dAtabase for Regulatory Grade micrObial Sequences (FDA-ARGOS): Supporting development and validation of Infectious Disease Dx tests.</title>
        <authorList>
            <person name="Sciortino C."/>
            <person name="Tallon L."/>
            <person name="Sadzewicz L."/>
            <person name="Vavikolanu K."/>
            <person name="Mehta A."/>
            <person name="Aluvathingal J."/>
            <person name="Nadendla S."/>
            <person name="Nandy P."/>
            <person name="Geyer C."/>
            <person name="Yan Y."/>
            <person name="Sichtig H."/>
        </authorList>
    </citation>
    <scope>NUCLEOTIDE SEQUENCE [LARGE SCALE GENOMIC DNA]</scope>
    <source>
        <strain evidence="1 2">FDAARGOS_633</strain>
    </source>
</reference>
<evidence type="ECO:0000313" key="2">
    <source>
        <dbReference type="Proteomes" id="UP000500870"/>
    </source>
</evidence>
<protein>
    <submittedName>
        <fullName evidence="1">Uncharacterized protein</fullName>
    </submittedName>
</protein>
<proteinExistence type="predicted"/>
<dbReference type="AlphaFoldDB" id="A0A6H0ZP72"/>
<dbReference type="EMBL" id="CP050898">
    <property type="protein sequence ID" value="QIX22642.1"/>
    <property type="molecule type" value="Genomic_DNA"/>
</dbReference>
<accession>A0A6H0ZP72</accession>